<name>A0A1S2Z0G8_CICAR</name>
<dbReference type="PANTHER" id="PTHR36617">
    <property type="entry name" value="PROTEIN, PUTATIVE-RELATED"/>
    <property type="match status" value="1"/>
</dbReference>
<proteinExistence type="predicted"/>
<dbReference type="Proteomes" id="UP000087171">
    <property type="component" value="Chromosome Ca8"/>
</dbReference>
<protein>
    <submittedName>
        <fullName evidence="2">Uncharacterized protein LOC101500821</fullName>
    </submittedName>
</protein>
<dbReference type="KEGG" id="cam:101500821"/>
<accession>A0A1S2Z0G8</accession>
<dbReference type="RefSeq" id="XP_004512846.1">
    <property type="nucleotide sequence ID" value="XM_004512789.1"/>
</dbReference>
<reference evidence="1" key="1">
    <citation type="journal article" date="2013" name="Nat. Biotechnol.">
        <title>Draft genome sequence of chickpea (Cicer arietinum) provides a resource for trait improvement.</title>
        <authorList>
            <person name="Varshney R.K."/>
            <person name="Song C."/>
            <person name="Saxena R.K."/>
            <person name="Azam S."/>
            <person name="Yu S."/>
            <person name="Sharpe A.G."/>
            <person name="Cannon S."/>
            <person name="Baek J."/>
            <person name="Rosen B.D."/>
            <person name="Tar'an B."/>
            <person name="Millan T."/>
            <person name="Zhang X."/>
            <person name="Ramsay L.D."/>
            <person name="Iwata A."/>
            <person name="Wang Y."/>
            <person name="Nelson W."/>
            <person name="Farmer A.D."/>
            <person name="Gaur P.M."/>
            <person name="Soderlund C."/>
            <person name="Penmetsa R.V."/>
            <person name="Xu C."/>
            <person name="Bharti A.K."/>
            <person name="He W."/>
            <person name="Winter P."/>
            <person name="Zhao S."/>
            <person name="Hane J.K."/>
            <person name="Carrasquilla-Garcia N."/>
            <person name="Condie J.A."/>
            <person name="Upadhyaya H.D."/>
            <person name="Luo M.C."/>
            <person name="Thudi M."/>
            <person name="Gowda C.L."/>
            <person name="Singh N.P."/>
            <person name="Lichtenzveig J."/>
            <person name="Gali K.K."/>
            <person name="Rubio J."/>
            <person name="Nadarajan N."/>
            <person name="Dolezel J."/>
            <person name="Bansal K.C."/>
            <person name="Xu X."/>
            <person name="Edwards D."/>
            <person name="Zhang G."/>
            <person name="Kahl G."/>
            <person name="Gil J."/>
            <person name="Singh K.B."/>
            <person name="Datta S.K."/>
            <person name="Jackson S.A."/>
            <person name="Wang J."/>
            <person name="Cook D.R."/>
        </authorList>
    </citation>
    <scope>NUCLEOTIDE SEQUENCE [LARGE SCALE GENOMIC DNA]</scope>
    <source>
        <strain evidence="1">cv. CDC Frontier</strain>
    </source>
</reference>
<keyword evidence="1" id="KW-1185">Reference proteome</keyword>
<dbReference type="GeneID" id="101500821"/>
<dbReference type="PANTHER" id="PTHR36617:SF5">
    <property type="entry name" value="OS05G0421675 PROTEIN"/>
    <property type="match status" value="1"/>
</dbReference>
<dbReference type="PaxDb" id="3827-XP_004512846.1"/>
<dbReference type="OrthoDB" id="696485at2759"/>
<evidence type="ECO:0000313" key="2">
    <source>
        <dbReference type="RefSeq" id="XP_004512846.1"/>
    </source>
</evidence>
<evidence type="ECO:0000313" key="1">
    <source>
        <dbReference type="Proteomes" id="UP000087171"/>
    </source>
</evidence>
<reference evidence="2" key="2">
    <citation type="submission" date="2025-08" db="UniProtKB">
        <authorList>
            <consortium name="RefSeq"/>
        </authorList>
    </citation>
    <scope>IDENTIFICATION</scope>
    <source>
        <tissue evidence="2">Etiolated seedlings</tissue>
    </source>
</reference>
<sequence>MGRRRERGFNHRSLWWRDILVILEGGLGEEDGCFGIDLSREVGMVRNGVRVGRDGWTWRELFQLLGQCIALLDNFSLQENILDQWSWHSVHNIEYTVKGAYRVFSLRFNINRYSYVHICWNKMVMLKVLLFVRRLLEDRLPSKSNLGCKSEESSYHLFLECLLFGKVWQHIFQWLEIPMACPMQDTTTRFDVF</sequence>
<organism evidence="1 2">
    <name type="scientific">Cicer arietinum</name>
    <name type="common">Chickpea</name>
    <name type="synonym">Garbanzo</name>
    <dbReference type="NCBI Taxonomy" id="3827"/>
    <lineage>
        <taxon>Eukaryota</taxon>
        <taxon>Viridiplantae</taxon>
        <taxon>Streptophyta</taxon>
        <taxon>Embryophyta</taxon>
        <taxon>Tracheophyta</taxon>
        <taxon>Spermatophyta</taxon>
        <taxon>Magnoliopsida</taxon>
        <taxon>eudicotyledons</taxon>
        <taxon>Gunneridae</taxon>
        <taxon>Pentapetalae</taxon>
        <taxon>rosids</taxon>
        <taxon>fabids</taxon>
        <taxon>Fabales</taxon>
        <taxon>Fabaceae</taxon>
        <taxon>Papilionoideae</taxon>
        <taxon>50 kb inversion clade</taxon>
        <taxon>NPAAA clade</taxon>
        <taxon>Hologalegina</taxon>
        <taxon>IRL clade</taxon>
        <taxon>Cicereae</taxon>
        <taxon>Cicer</taxon>
    </lineage>
</organism>
<gene>
    <name evidence="2" type="primary">LOC101500821</name>
</gene>
<dbReference type="AlphaFoldDB" id="A0A1S2Z0G8"/>